<name>A0A218P8Y7_9EURY</name>
<sequence length="358" mass="39954">MLEILNVIMRFLTWGFATYRWRKRGEYFMLLLSIALWMDFLAALTQKQVLSDFGLNPNLASLIPLMSLMAVFEGILLIAASLSLRDRIKTLWGQFLLLACGIAGPTYVLLTVLLDASPLVITAFPVPFMGVSLMFLGYSLIKEEVGLKTVSTLFPVGAFLLGAINLTYPLTARTSVASYFYGLGALFRAMMFLGMMRCAFLTVKPPEMPITELPTGAFYSDSGRAFDILLQEMQSSGNGVLITRKSLEGFKPKFPVFWMTKVASGMIGENIIALSPTNIGILIDLVKRHLEKGHSLVVIDCFEYLMVENGFENAFKFLLSLKDTVVKYNGTLVVVIEPSAYSKKQMAMLMREFERLDI</sequence>
<evidence type="ECO:0000256" key="1">
    <source>
        <dbReference type="SAM" id="Phobius"/>
    </source>
</evidence>
<dbReference type="InterPro" id="IPR008553">
    <property type="entry name" value="DUF835"/>
</dbReference>
<dbReference type="OrthoDB" id="101917at2157"/>
<dbReference type="PANTHER" id="PTHR33531">
    <property type="entry name" value="RUBRERYTHRIN SUBFAMILY"/>
    <property type="match status" value="1"/>
</dbReference>
<keyword evidence="4" id="KW-1185">Reference proteome</keyword>
<proteinExistence type="predicted"/>
<dbReference type="KEGG" id="tpaf:A3L08_07875"/>
<feature type="transmembrane region" description="Helical" evidence="1">
    <location>
        <begin position="119"/>
        <end position="141"/>
    </location>
</feature>
<protein>
    <recommendedName>
        <fullName evidence="2">DUF835 domain-containing protein</fullName>
    </recommendedName>
</protein>
<feature type="transmembrane region" description="Helical" evidence="1">
    <location>
        <begin position="178"/>
        <end position="200"/>
    </location>
</feature>
<evidence type="ECO:0000313" key="4">
    <source>
        <dbReference type="Proteomes" id="UP000197418"/>
    </source>
</evidence>
<keyword evidence="1" id="KW-0472">Membrane</keyword>
<evidence type="ECO:0000313" key="3">
    <source>
        <dbReference type="EMBL" id="ASJ07243.1"/>
    </source>
</evidence>
<keyword evidence="1" id="KW-0812">Transmembrane</keyword>
<reference evidence="3 4" key="1">
    <citation type="submission" date="2016-04" db="EMBL/GenBank/DDBJ databases">
        <title>Complete genome sequence of Thermococcus pacificus type strain P4.</title>
        <authorList>
            <person name="Oger P.M."/>
        </authorList>
    </citation>
    <scope>NUCLEOTIDE SEQUENCE [LARGE SCALE GENOMIC DNA]</scope>
    <source>
        <strain evidence="3 4">P-4</strain>
    </source>
</reference>
<dbReference type="RefSeq" id="WP_088854491.1">
    <property type="nucleotide sequence ID" value="NZ_CP015102.1"/>
</dbReference>
<gene>
    <name evidence="3" type="ORF">A3L08_07875</name>
</gene>
<keyword evidence="1" id="KW-1133">Transmembrane helix</keyword>
<accession>A0A218P8Y7</accession>
<feature type="transmembrane region" description="Helical" evidence="1">
    <location>
        <begin position="27"/>
        <end position="45"/>
    </location>
</feature>
<feature type="transmembrane region" description="Helical" evidence="1">
    <location>
        <begin position="91"/>
        <end position="113"/>
    </location>
</feature>
<feature type="domain" description="DUF835" evidence="2">
    <location>
        <begin position="227"/>
        <end position="353"/>
    </location>
</feature>
<dbReference type="GeneID" id="33316180"/>
<dbReference type="AlphaFoldDB" id="A0A218P8Y7"/>
<dbReference type="EMBL" id="CP015102">
    <property type="protein sequence ID" value="ASJ07243.1"/>
    <property type="molecule type" value="Genomic_DNA"/>
</dbReference>
<dbReference type="PANTHER" id="PTHR33531:SF7">
    <property type="entry name" value="HYPOTHETICAL MEMBRANE PROTEIN, CONSERVED"/>
    <property type="match status" value="1"/>
</dbReference>
<evidence type="ECO:0000259" key="2">
    <source>
        <dbReference type="Pfam" id="PF05763"/>
    </source>
</evidence>
<dbReference type="Proteomes" id="UP000197418">
    <property type="component" value="Chromosome"/>
</dbReference>
<feature type="transmembrane region" description="Helical" evidence="1">
    <location>
        <begin position="65"/>
        <end position="84"/>
    </location>
</feature>
<feature type="transmembrane region" description="Helical" evidence="1">
    <location>
        <begin position="153"/>
        <end position="172"/>
    </location>
</feature>
<organism evidence="3 4">
    <name type="scientific">Thermococcus pacificus</name>
    <dbReference type="NCBI Taxonomy" id="71998"/>
    <lineage>
        <taxon>Archaea</taxon>
        <taxon>Methanobacteriati</taxon>
        <taxon>Methanobacteriota</taxon>
        <taxon>Thermococci</taxon>
        <taxon>Thermococcales</taxon>
        <taxon>Thermococcaceae</taxon>
        <taxon>Thermococcus</taxon>
    </lineage>
</organism>
<dbReference type="Pfam" id="PF05763">
    <property type="entry name" value="DUF835"/>
    <property type="match status" value="1"/>
</dbReference>